<dbReference type="InterPro" id="IPR036922">
    <property type="entry name" value="Rieske_2Fe-2S_sf"/>
</dbReference>
<evidence type="ECO:0000256" key="4">
    <source>
        <dbReference type="ARBA" id="ARBA00023014"/>
    </source>
</evidence>
<feature type="domain" description="Rieske" evidence="5">
    <location>
        <begin position="9"/>
        <end position="111"/>
    </location>
</feature>
<gene>
    <name evidence="6" type="ORF">G3T16_05730</name>
</gene>
<sequence>MMSQHHLCQSGVVEERATSFSFRVIKDGRIWPAFIVRFDGKAVGYLNVCAHAALQLEGRQSRLFSRDRQSLVCASHGAVYKPDTGLCISGPCKGLSLIPLNITERDDGLYFSDQEYEYYD</sequence>
<dbReference type="EMBL" id="CP048711">
    <property type="protein sequence ID" value="QIB64971.1"/>
    <property type="molecule type" value="Genomic_DNA"/>
</dbReference>
<protein>
    <submittedName>
        <fullName evidence="6">Rieske 2Fe-2S domain-containing protein</fullName>
    </submittedName>
</protein>
<dbReference type="Proteomes" id="UP000477680">
    <property type="component" value="Chromosome"/>
</dbReference>
<dbReference type="SUPFAM" id="SSF50022">
    <property type="entry name" value="ISP domain"/>
    <property type="match status" value="1"/>
</dbReference>
<accession>A0A6C0TYV0</accession>
<dbReference type="GO" id="GO:0051537">
    <property type="term" value="F:2 iron, 2 sulfur cluster binding"/>
    <property type="evidence" value="ECO:0007669"/>
    <property type="project" value="UniProtKB-KW"/>
</dbReference>
<evidence type="ECO:0000256" key="3">
    <source>
        <dbReference type="ARBA" id="ARBA00023004"/>
    </source>
</evidence>
<evidence type="ECO:0000256" key="1">
    <source>
        <dbReference type="ARBA" id="ARBA00022714"/>
    </source>
</evidence>
<name>A0A6C0TYV0_9GAMM</name>
<keyword evidence="4" id="KW-0411">Iron-sulfur</keyword>
<dbReference type="PANTHER" id="PTHR40261:SF1">
    <property type="entry name" value="RIESKE DOMAIN-CONTAINING PROTEIN"/>
    <property type="match status" value="1"/>
</dbReference>
<evidence type="ECO:0000256" key="2">
    <source>
        <dbReference type="ARBA" id="ARBA00022723"/>
    </source>
</evidence>
<dbReference type="AlphaFoldDB" id="A0A6C0TYV0"/>
<evidence type="ECO:0000313" key="6">
    <source>
        <dbReference type="EMBL" id="QIB64971.1"/>
    </source>
</evidence>
<dbReference type="Pfam" id="PF00355">
    <property type="entry name" value="Rieske"/>
    <property type="match status" value="1"/>
</dbReference>
<organism evidence="6 7">
    <name type="scientific">Kineobactrum salinum</name>
    <dbReference type="NCBI Taxonomy" id="2708301"/>
    <lineage>
        <taxon>Bacteria</taxon>
        <taxon>Pseudomonadati</taxon>
        <taxon>Pseudomonadota</taxon>
        <taxon>Gammaproteobacteria</taxon>
        <taxon>Cellvibrionales</taxon>
        <taxon>Halieaceae</taxon>
        <taxon>Kineobactrum</taxon>
    </lineage>
</organism>
<dbReference type="Gene3D" id="2.102.10.10">
    <property type="entry name" value="Rieske [2Fe-2S] iron-sulphur domain"/>
    <property type="match status" value="1"/>
</dbReference>
<reference evidence="6 7" key="1">
    <citation type="submission" date="2020-02" db="EMBL/GenBank/DDBJ databases">
        <title>Genome sequencing for Kineobactrum sp. M2.</title>
        <authorList>
            <person name="Park S.-J."/>
        </authorList>
    </citation>
    <scope>NUCLEOTIDE SEQUENCE [LARGE SCALE GENOMIC DNA]</scope>
    <source>
        <strain evidence="6 7">M2</strain>
    </source>
</reference>
<keyword evidence="2" id="KW-0479">Metal-binding</keyword>
<evidence type="ECO:0000259" key="5">
    <source>
        <dbReference type="PROSITE" id="PS51296"/>
    </source>
</evidence>
<dbReference type="PANTHER" id="PTHR40261">
    <property type="match status" value="1"/>
</dbReference>
<dbReference type="PROSITE" id="PS51296">
    <property type="entry name" value="RIESKE"/>
    <property type="match status" value="1"/>
</dbReference>
<evidence type="ECO:0000313" key="7">
    <source>
        <dbReference type="Proteomes" id="UP000477680"/>
    </source>
</evidence>
<dbReference type="InterPro" id="IPR017941">
    <property type="entry name" value="Rieske_2Fe-2S"/>
</dbReference>
<keyword evidence="7" id="KW-1185">Reference proteome</keyword>
<keyword evidence="3" id="KW-0408">Iron</keyword>
<keyword evidence="1" id="KW-0001">2Fe-2S</keyword>
<proteinExistence type="predicted"/>
<dbReference type="KEGG" id="kim:G3T16_05730"/>
<dbReference type="GO" id="GO:0046872">
    <property type="term" value="F:metal ion binding"/>
    <property type="evidence" value="ECO:0007669"/>
    <property type="project" value="UniProtKB-KW"/>
</dbReference>